<dbReference type="Proteomes" id="UP001596175">
    <property type="component" value="Unassembled WGS sequence"/>
</dbReference>
<comment type="caution">
    <text evidence="3">The sequence shown here is derived from an EMBL/GenBank/DDBJ whole genome shotgun (WGS) entry which is preliminary data.</text>
</comment>
<accession>A0ABV9ZKH5</accession>
<dbReference type="InterPro" id="IPR043968">
    <property type="entry name" value="SGNH"/>
</dbReference>
<dbReference type="SUPFAM" id="SSF52266">
    <property type="entry name" value="SGNH hydrolase"/>
    <property type="match status" value="1"/>
</dbReference>
<name>A0ABV9ZKH5_9PSEU</name>
<evidence type="ECO:0000313" key="4">
    <source>
        <dbReference type="Proteomes" id="UP001596175"/>
    </source>
</evidence>
<keyword evidence="3" id="KW-0378">Hydrolase</keyword>
<evidence type="ECO:0000256" key="1">
    <source>
        <dbReference type="SAM" id="MobiDB-lite"/>
    </source>
</evidence>
<reference evidence="4" key="1">
    <citation type="journal article" date="2019" name="Int. J. Syst. Evol. Microbiol.">
        <title>The Global Catalogue of Microorganisms (GCM) 10K type strain sequencing project: providing services to taxonomists for standard genome sequencing and annotation.</title>
        <authorList>
            <consortium name="The Broad Institute Genomics Platform"/>
            <consortium name="The Broad Institute Genome Sequencing Center for Infectious Disease"/>
            <person name="Wu L."/>
            <person name="Ma J."/>
        </authorList>
    </citation>
    <scope>NUCLEOTIDE SEQUENCE [LARGE SCALE GENOMIC DNA]</scope>
    <source>
        <strain evidence="4">XZYJ18</strain>
    </source>
</reference>
<dbReference type="GO" id="GO:0016787">
    <property type="term" value="F:hydrolase activity"/>
    <property type="evidence" value="ECO:0007669"/>
    <property type="project" value="UniProtKB-KW"/>
</dbReference>
<dbReference type="EMBL" id="JBHSKG010000018">
    <property type="protein sequence ID" value="MFC5141787.1"/>
    <property type="molecule type" value="Genomic_DNA"/>
</dbReference>
<evidence type="ECO:0000313" key="3">
    <source>
        <dbReference type="EMBL" id="MFC5141787.1"/>
    </source>
</evidence>
<feature type="domain" description="SGNH" evidence="2">
    <location>
        <begin position="130"/>
        <end position="337"/>
    </location>
</feature>
<gene>
    <name evidence="3" type="ORF">ACFPK1_26375</name>
</gene>
<dbReference type="Pfam" id="PF19040">
    <property type="entry name" value="SGNH"/>
    <property type="match status" value="1"/>
</dbReference>
<evidence type="ECO:0000259" key="2">
    <source>
        <dbReference type="Pfam" id="PF19040"/>
    </source>
</evidence>
<sequence length="359" mass="38220">MTLTLPSRVVPTRAPDPASDASVRPGRRSRRGLVLVLCALAVLLGASTGPPRTGPFTTIPGRDAAAEVRLERLPIPDPAHPGALAHRGGPRVPVRPAAVAPALEHPEDWVPFPAPPACRVADPGPPLLVCGEETPWPPQRRIVVVGDSHAQQYSGALEALAAQRHWQVVRMLRGACPFSTASETAPGSPGCIAWNAAARAEIRAMRPDLVVTTATRDVRIGPTEATPPGFVSAWRELDAAGIRVLAIRDNPRYDQSPVDCLRDRGAAACAVPRRLLLDPVPPYRRALGVPPNVTFFDPSDHLCTPTACPPVVGNVLVNFDHNHLTATFTRTLGPVLAEQLEPLLAAPVRRPDAPHGIGR</sequence>
<organism evidence="3 4">
    <name type="scientific">Actinomycetospora rhizophila</name>
    <dbReference type="NCBI Taxonomy" id="1416876"/>
    <lineage>
        <taxon>Bacteria</taxon>
        <taxon>Bacillati</taxon>
        <taxon>Actinomycetota</taxon>
        <taxon>Actinomycetes</taxon>
        <taxon>Pseudonocardiales</taxon>
        <taxon>Pseudonocardiaceae</taxon>
        <taxon>Actinomycetospora</taxon>
    </lineage>
</organism>
<feature type="region of interest" description="Disordered" evidence="1">
    <location>
        <begin position="1"/>
        <end position="26"/>
    </location>
</feature>
<protein>
    <submittedName>
        <fullName evidence="3">SGNH hydrolase domain-containing protein</fullName>
    </submittedName>
</protein>
<proteinExistence type="predicted"/>
<dbReference type="RefSeq" id="WP_378023928.1">
    <property type="nucleotide sequence ID" value="NZ_JBHSKG010000018.1"/>
</dbReference>
<keyword evidence="4" id="KW-1185">Reference proteome</keyword>